<protein>
    <submittedName>
        <fullName evidence="2">Uncharacterized protein</fullName>
    </submittedName>
</protein>
<dbReference type="Proteomes" id="UP000076555">
    <property type="component" value="Unassembled WGS sequence"/>
</dbReference>
<reference evidence="2 3" key="1">
    <citation type="submission" date="2016-04" db="EMBL/GenBank/DDBJ databases">
        <title>Draft Genome Assembly of the Bloom-forming Cyanobacterium Nodularia spumigena Strain CENA596 in Shrimp Production Ponds.</title>
        <authorList>
            <person name="Popin R.V."/>
            <person name="Rigonato J."/>
            <person name="Abreu V.A."/>
            <person name="Andreote A.P."/>
            <person name="Silveira S.B."/>
            <person name="Odebrecht C."/>
            <person name="Fiore M.F."/>
        </authorList>
    </citation>
    <scope>NUCLEOTIDE SEQUENCE [LARGE SCALE GENOMIC DNA]</scope>
    <source>
        <strain evidence="2 3">CENA596</strain>
    </source>
</reference>
<organism evidence="2 3">
    <name type="scientific">Nodularia spumigena CENA596</name>
    <dbReference type="NCBI Taxonomy" id="1819295"/>
    <lineage>
        <taxon>Bacteria</taxon>
        <taxon>Bacillati</taxon>
        <taxon>Cyanobacteriota</taxon>
        <taxon>Cyanophyceae</taxon>
        <taxon>Nostocales</taxon>
        <taxon>Nodulariaceae</taxon>
        <taxon>Nodularia</taxon>
    </lineage>
</organism>
<dbReference type="OrthoDB" id="509327at2"/>
<keyword evidence="1" id="KW-1133">Transmembrane helix</keyword>
<dbReference type="EMBL" id="LWAJ01000063">
    <property type="protein sequence ID" value="KZL50855.1"/>
    <property type="molecule type" value="Genomic_DNA"/>
</dbReference>
<feature type="transmembrane region" description="Helical" evidence="1">
    <location>
        <begin position="94"/>
        <end position="112"/>
    </location>
</feature>
<evidence type="ECO:0000256" key="1">
    <source>
        <dbReference type="SAM" id="Phobius"/>
    </source>
</evidence>
<proteinExistence type="predicted"/>
<feature type="transmembrane region" description="Helical" evidence="1">
    <location>
        <begin position="5"/>
        <end position="28"/>
    </location>
</feature>
<dbReference type="RefSeq" id="WP_063871855.1">
    <property type="nucleotide sequence ID" value="NZ_CAWMRI010000063.1"/>
</dbReference>
<keyword evidence="1" id="KW-0472">Membrane</keyword>
<gene>
    <name evidence="2" type="ORF">A2T98_05170</name>
</gene>
<keyword evidence="1" id="KW-0812">Transmembrane</keyword>
<dbReference type="AlphaFoldDB" id="A0A161VU54"/>
<sequence>MNFSFFINSIVLIVLAVLLGFGGLQWFQISAGSFLDWVIAGASFWWLLVIVTVPWSVHFQAKEVLAEAAQSTEKQIPVDDKQVNYVTVLAKRSLWVAIALHLFSAVGLYTLAATGISAVGYISSGAALLLTILRPAIRAYEYLYARLRMIRQEFQYPREDVMELRNRFYALEDTVKRLEEQLNPQLDYSLPATQQRFTEQTRTDLASLNASLAELRATNQVEHERLAREARSAIAGGGALPIAQLSTDGQFLDHVREIIRFFKTA</sequence>
<accession>A0A161VU54</accession>
<name>A0A161VU54_NODSP</name>
<evidence type="ECO:0000313" key="3">
    <source>
        <dbReference type="Proteomes" id="UP000076555"/>
    </source>
</evidence>
<feature type="transmembrane region" description="Helical" evidence="1">
    <location>
        <begin position="34"/>
        <end position="55"/>
    </location>
</feature>
<feature type="transmembrane region" description="Helical" evidence="1">
    <location>
        <begin position="118"/>
        <end position="137"/>
    </location>
</feature>
<comment type="caution">
    <text evidence="2">The sequence shown here is derived from an EMBL/GenBank/DDBJ whole genome shotgun (WGS) entry which is preliminary data.</text>
</comment>
<evidence type="ECO:0000313" key="2">
    <source>
        <dbReference type="EMBL" id="KZL50855.1"/>
    </source>
</evidence>